<dbReference type="InterPro" id="IPR017972">
    <property type="entry name" value="Cyt_P450_CS"/>
</dbReference>
<keyword evidence="12" id="KW-1185">Reference proteome</keyword>
<dbReference type="GO" id="GO:0005506">
    <property type="term" value="F:iron ion binding"/>
    <property type="evidence" value="ECO:0007669"/>
    <property type="project" value="InterPro"/>
</dbReference>
<evidence type="ECO:0000256" key="6">
    <source>
        <dbReference type="ARBA" id="ARBA00023004"/>
    </source>
</evidence>
<feature type="region of interest" description="Disordered" evidence="10">
    <location>
        <begin position="268"/>
        <end position="287"/>
    </location>
</feature>
<proteinExistence type="inferred from homology"/>
<dbReference type="SUPFAM" id="SSF48264">
    <property type="entry name" value="Cytochrome P450"/>
    <property type="match status" value="1"/>
</dbReference>
<evidence type="ECO:0000256" key="5">
    <source>
        <dbReference type="ARBA" id="ARBA00023002"/>
    </source>
</evidence>
<dbReference type="PANTHER" id="PTHR24287:SF1">
    <property type="entry name" value="P450, PUTATIVE (EUROFUNG)-RELATED"/>
    <property type="match status" value="1"/>
</dbReference>
<accession>A8P7V6</accession>
<dbReference type="GeneID" id="6016050"/>
<dbReference type="VEuPathDB" id="FungiDB:CC1G_06649"/>
<evidence type="ECO:0000256" key="1">
    <source>
        <dbReference type="ARBA" id="ARBA00001971"/>
    </source>
</evidence>
<dbReference type="InterPro" id="IPR047146">
    <property type="entry name" value="Cyt_P450_E_CYP52_fungi"/>
</dbReference>
<dbReference type="Pfam" id="PF00067">
    <property type="entry name" value="p450"/>
    <property type="match status" value="1"/>
</dbReference>
<dbReference type="PANTHER" id="PTHR24287">
    <property type="entry name" value="P450, PUTATIVE (EUROFUNG)-RELATED"/>
    <property type="match status" value="1"/>
</dbReference>
<dbReference type="STRING" id="240176.A8P7V6"/>
<name>A8P7V6_COPC7</name>
<evidence type="ECO:0000313" key="12">
    <source>
        <dbReference type="Proteomes" id="UP000001861"/>
    </source>
</evidence>
<dbReference type="InterPro" id="IPR036396">
    <property type="entry name" value="Cyt_P450_sf"/>
</dbReference>
<evidence type="ECO:0000256" key="9">
    <source>
        <dbReference type="RuleBase" id="RU000461"/>
    </source>
</evidence>
<keyword evidence="4 8" id="KW-0479">Metal-binding</keyword>
<keyword evidence="6 8" id="KW-0408">Iron</keyword>
<dbReference type="AlphaFoldDB" id="A8P7V6"/>
<evidence type="ECO:0000313" key="11">
    <source>
        <dbReference type="EMBL" id="EAU82339.2"/>
    </source>
</evidence>
<sequence length="608" mass="69084">MASSFIPPGIAYLIKNLPALASPPALAYLLVRALEHGLDIDIPHWCLALGIALSFPAALTAKVQWRRFADERAAARLGAVMPTEVQFRLPAGFDFLLASIKDLYPGSIYVGNAPKYGWTHNIRILFGNRYVTSEPHLVKVDYSQILLIAYLATQFNEFEKGGETSRIFHPVLGTGVFAVDGEEWKFHRNMARPFFSKDRISHFDNFDRHAKAAITLMKARFAEGYAVDFQDLIARFTLDSATEFLFGNDVCSLAEGLPYPHFHHDSGNDAEKASLSESEPALGSSSEQTTTRFVQSFSKALEIVAFRTRFGDHWPLSEFWKDRSVEPMKIVQGYIDPIVKEAIRRKRESKGVEVDRDDETFLENLVNSTEDPAMLRDAIMNMLVAGRDTTACALTFIVYMLSEHPRVLERLRDEILSKLGPDRRPTYEDLKDMKFLRAVINETLRLYPPVPINMRISKVPTLIEGKGPDSRPIYVPANTRQMYVILAMHRRKDLWGPDAEEFDPDRFLDDRVQKYLVPNPYIFLPFNAGPRICLGQQFAYNEVSFFLCRLLQNFSSISLCEKSQSPECRPPTHWSANNDGSRMAKEKVKPKSHLTLYVEGGLWVQMAE</sequence>
<evidence type="ECO:0000256" key="8">
    <source>
        <dbReference type="PIRSR" id="PIRSR602401-1"/>
    </source>
</evidence>
<dbReference type="InterPro" id="IPR001128">
    <property type="entry name" value="Cyt_P450"/>
</dbReference>
<dbReference type="OMA" id="ISPMYMG"/>
<dbReference type="Gene3D" id="1.10.630.10">
    <property type="entry name" value="Cytochrome P450"/>
    <property type="match status" value="1"/>
</dbReference>
<dbReference type="HOGENOM" id="CLU_001570_27_0_1"/>
<dbReference type="PRINTS" id="PR00463">
    <property type="entry name" value="EP450I"/>
</dbReference>
<protein>
    <submittedName>
        <fullName evidence="11">Cytochrome P450 monooxygenase pc-2</fullName>
    </submittedName>
</protein>
<dbReference type="eggNOG" id="KOG0157">
    <property type="taxonomic scope" value="Eukaryota"/>
</dbReference>
<comment type="similarity">
    <text evidence="2 9">Belongs to the cytochrome P450 family.</text>
</comment>
<dbReference type="KEGG" id="cci:CC1G_06649"/>
<organism evidence="11 12">
    <name type="scientific">Coprinopsis cinerea (strain Okayama-7 / 130 / ATCC MYA-4618 / FGSC 9003)</name>
    <name type="common">Inky cap fungus</name>
    <name type="synonym">Hormographiella aspergillata</name>
    <dbReference type="NCBI Taxonomy" id="240176"/>
    <lineage>
        <taxon>Eukaryota</taxon>
        <taxon>Fungi</taxon>
        <taxon>Dikarya</taxon>
        <taxon>Basidiomycota</taxon>
        <taxon>Agaricomycotina</taxon>
        <taxon>Agaricomycetes</taxon>
        <taxon>Agaricomycetidae</taxon>
        <taxon>Agaricales</taxon>
        <taxon>Agaricineae</taxon>
        <taxon>Psathyrellaceae</taxon>
        <taxon>Coprinopsis</taxon>
    </lineage>
</organism>
<comment type="caution">
    <text evidence="11">The sequence shown here is derived from an EMBL/GenBank/DDBJ whole genome shotgun (WGS) entry which is preliminary data.</text>
</comment>
<evidence type="ECO:0000256" key="2">
    <source>
        <dbReference type="ARBA" id="ARBA00010617"/>
    </source>
</evidence>
<gene>
    <name evidence="11" type="ORF">CC1G_06649</name>
</gene>
<dbReference type="InParanoid" id="A8P7V6"/>
<evidence type="ECO:0000256" key="7">
    <source>
        <dbReference type="ARBA" id="ARBA00023033"/>
    </source>
</evidence>
<dbReference type="CDD" id="cd11063">
    <property type="entry name" value="CYP52"/>
    <property type="match status" value="1"/>
</dbReference>
<keyword evidence="3 8" id="KW-0349">Heme</keyword>
<feature type="binding site" description="axial binding residue" evidence="8">
    <location>
        <position position="533"/>
    </location>
    <ligand>
        <name>heme</name>
        <dbReference type="ChEBI" id="CHEBI:30413"/>
    </ligand>
    <ligandPart>
        <name>Fe</name>
        <dbReference type="ChEBI" id="CHEBI:18248"/>
    </ligandPart>
</feature>
<evidence type="ECO:0000256" key="4">
    <source>
        <dbReference type="ARBA" id="ARBA00022723"/>
    </source>
</evidence>
<dbReference type="InterPro" id="IPR002401">
    <property type="entry name" value="Cyt_P450_E_grp-I"/>
</dbReference>
<dbReference type="Proteomes" id="UP000001861">
    <property type="component" value="Unassembled WGS sequence"/>
</dbReference>
<dbReference type="GO" id="GO:0016705">
    <property type="term" value="F:oxidoreductase activity, acting on paired donors, with incorporation or reduction of molecular oxygen"/>
    <property type="evidence" value="ECO:0007669"/>
    <property type="project" value="InterPro"/>
</dbReference>
<comment type="cofactor">
    <cofactor evidence="1 8">
        <name>heme</name>
        <dbReference type="ChEBI" id="CHEBI:30413"/>
    </cofactor>
</comment>
<dbReference type="GO" id="GO:0004497">
    <property type="term" value="F:monooxygenase activity"/>
    <property type="evidence" value="ECO:0007669"/>
    <property type="project" value="UniProtKB-KW"/>
</dbReference>
<evidence type="ECO:0000256" key="10">
    <source>
        <dbReference type="SAM" id="MobiDB-lite"/>
    </source>
</evidence>
<dbReference type="PRINTS" id="PR00385">
    <property type="entry name" value="P450"/>
</dbReference>
<dbReference type="OrthoDB" id="1470350at2759"/>
<dbReference type="GO" id="GO:0020037">
    <property type="term" value="F:heme binding"/>
    <property type="evidence" value="ECO:0007669"/>
    <property type="project" value="InterPro"/>
</dbReference>
<dbReference type="PROSITE" id="PS00086">
    <property type="entry name" value="CYTOCHROME_P450"/>
    <property type="match status" value="1"/>
</dbReference>
<dbReference type="RefSeq" id="XP_001839436.2">
    <property type="nucleotide sequence ID" value="XM_001839384.2"/>
</dbReference>
<keyword evidence="5 9" id="KW-0560">Oxidoreductase</keyword>
<reference evidence="11 12" key="1">
    <citation type="journal article" date="2010" name="Proc. Natl. Acad. Sci. U.S.A.">
        <title>Insights into evolution of multicellular fungi from the assembled chromosomes of the mushroom Coprinopsis cinerea (Coprinus cinereus).</title>
        <authorList>
            <person name="Stajich J.E."/>
            <person name="Wilke S.K."/>
            <person name="Ahren D."/>
            <person name="Au C.H."/>
            <person name="Birren B.W."/>
            <person name="Borodovsky M."/>
            <person name="Burns C."/>
            <person name="Canback B."/>
            <person name="Casselton L.A."/>
            <person name="Cheng C.K."/>
            <person name="Deng J."/>
            <person name="Dietrich F.S."/>
            <person name="Fargo D.C."/>
            <person name="Farman M.L."/>
            <person name="Gathman A.C."/>
            <person name="Goldberg J."/>
            <person name="Guigo R."/>
            <person name="Hoegger P.J."/>
            <person name="Hooker J.B."/>
            <person name="Huggins A."/>
            <person name="James T.Y."/>
            <person name="Kamada T."/>
            <person name="Kilaru S."/>
            <person name="Kodira C."/>
            <person name="Kues U."/>
            <person name="Kupfer D."/>
            <person name="Kwan H.S."/>
            <person name="Lomsadze A."/>
            <person name="Li W."/>
            <person name="Lilly W.W."/>
            <person name="Ma L.J."/>
            <person name="Mackey A.J."/>
            <person name="Manning G."/>
            <person name="Martin F."/>
            <person name="Muraguchi H."/>
            <person name="Natvig D.O."/>
            <person name="Palmerini H."/>
            <person name="Ramesh M.A."/>
            <person name="Rehmeyer C.J."/>
            <person name="Roe B.A."/>
            <person name="Shenoy N."/>
            <person name="Stanke M."/>
            <person name="Ter-Hovhannisyan V."/>
            <person name="Tunlid A."/>
            <person name="Velagapudi R."/>
            <person name="Vision T.J."/>
            <person name="Zeng Q."/>
            <person name="Zolan M.E."/>
            <person name="Pukkila P.J."/>
        </authorList>
    </citation>
    <scope>NUCLEOTIDE SEQUENCE [LARGE SCALE GENOMIC DNA]</scope>
    <source>
        <strain evidence="12">Okayama-7 / 130 / ATCC MYA-4618 / FGSC 9003</strain>
    </source>
</reference>
<dbReference type="EMBL" id="AACS02000005">
    <property type="protein sequence ID" value="EAU82339.2"/>
    <property type="molecule type" value="Genomic_DNA"/>
</dbReference>
<keyword evidence="7 9" id="KW-0503">Monooxygenase</keyword>
<evidence type="ECO:0000256" key="3">
    <source>
        <dbReference type="ARBA" id="ARBA00022617"/>
    </source>
</evidence>